<keyword evidence="4 5" id="KW-0479">Metal-binding</keyword>
<accession>A0A9Q8IPI8</accession>
<dbReference type="GO" id="GO:0046872">
    <property type="term" value="F:metal ion binding"/>
    <property type="evidence" value="ECO:0007669"/>
    <property type="project" value="UniProtKB-KW"/>
</dbReference>
<proteinExistence type="inferred from homology"/>
<dbReference type="PANTHER" id="PTHR13799:SF14">
    <property type="entry name" value="GTP CYCLOHYDROLASE 1 TYPE 2 HOMOLOG"/>
    <property type="match status" value="1"/>
</dbReference>
<evidence type="ECO:0000256" key="5">
    <source>
        <dbReference type="PIRSR" id="PIRSR602678-1"/>
    </source>
</evidence>
<dbReference type="PANTHER" id="PTHR13799">
    <property type="entry name" value="NGG1 INTERACTING FACTOR 3"/>
    <property type="match status" value="1"/>
</dbReference>
<dbReference type="EMBL" id="QUBG01000002">
    <property type="protein sequence ID" value="TPR45116.1"/>
    <property type="molecule type" value="Genomic_DNA"/>
</dbReference>
<evidence type="ECO:0000256" key="3">
    <source>
        <dbReference type="ARBA" id="ARBA00022112"/>
    </source>
</evidence>
<evidence type="ECO:0000313" key="7">
    <source>
        <dbReference type="Proteomes" id="UP000784700"/>
    </source>
</evidence>
<feature type="binding site" evidence="5">
    <location>
        <position position="230"/>
    </location>
    <ligand>
        <name>a divalent metal cation</name>
        <dbReference type="ChEBI" id="CHEBI:60240"/>
        <label>1</label>
    </ligand>
</feature>
<dbReference type="Proteomes" id="UP000784700">
    <property type="component" value="Unassembled WGS sequence"/>
</dbReference>
<comment type="similarity">
    <text evidence="1">Belongs to the GTP cyclohydrolase I type 2/NIF3 family.</text>
</comment>
<name>A0A9Q8IPI8_9LACO</name>
<comment type="subunit">
    <text evidence="2">Homohexamer.</text>
</comment>
<dbReference type="Gene3D" id="3.40.1390.30">
    <property type="entry name" value="NIF3 (NGG1p interacting factor 3)-like"/>
    <property type="match status" value="2"/>
</dbReference>
<dbReference type="InterPro" id="IPR002678">
    <property type="entry name" value="DUF34/NIF3"/>
</dbReference>
<dbReference type="InterPro" id="IPR036069">
    <property type="entry name" value="DUF34/NIF3_sf"/>
</dbReference>
<dbReference type="SUPFAM" id="SSF102705">
    <property type="entry name" value="NIF3 (NGG1p interacting factor 3)-like"/>
    <property type="match status" value="1"/>
</dbReference>
<dbReference type="Pfam" id="PF01784">
    <property type="entry name" value="DUF34_NIF3"/>
    <property type="match status" value="1"/>
</dbReference>
<dbReference type="FunFam" id="3.40.1390.30:FF:000001">
    <property type="entry name" value="GTP cyclohydrolase 1 type 2"/>
    <property type="match status" value="1"/>
</dbReference>
<organism evidence="6 7">
    <name type="scientific">Apilactobacillus micheneri</name>
    <dbReference type="NCBI Taxonomy" id="1899430"/>
    <lineage>
        <taxon>Bacteria</taxon>
        <taxon>Bacillati</taxon>
        <taxon>Bacillota</taxon>
        <taxon>Bacilli</taxon>
        <taxon>Lactobacillales</taxon>
        <taxon>Lactobacillaceae</taxon>
        <taxon>Apilactobacillus</taxon>
    </lineage>
</organism>
<evidence type="ECO:0000313" key="6">
    <source>
        <dbReference type="EMBL" id="TPR45116.1"/>
    </source>
</evidence>
<reference evidence="6" key="1">
    <citation type="submission" date="2018-08" db="EMBL/GenBank/DDBJ databases">
        <title>Comparative genomics of wild bee and flower associated Lactobacillus reveals potential adaptation to the bee host.</title>
        <authorList>
            <person name="Vuong H.Q."/>
            <person name="Mcfrederick Q.S."/>
        </authorList>
    </citation>
    <scope>NUCLEOTIDE SEQUENCE</scope>
    <source>
        <strain evidence="6">HV_63</strain>
    </source>
</reference>
<comment type="caution">
    <text evidence="6">The sequence shown here is derived from an EMBL/GenBank/DDBJ whole genome shotgun (WGS) entry which is preliminary data.</text>
</comment>
<dbReference type="RefSeq" id="WP_140924098.1">
    <property type="nucleotide sequence ID" value="NZ_QUBF01000002.1"/>
</dbReference>
<sequence length="267" mass="30202">MKVIELVKQFEKFAPKNIAVDGDPIGLQIGSLNQDVHKIMTTLDVRPEVVDEAINNQVDFIFSHHPLMFRPAKNLDLSNPQNSMYAKIIEHHITVYSAHTNLDNAVDGMNDWLADSLQLKDTKGLVYQTKMNNHEYFMGRIGMLSNTMTVYEFAEFCKKQFNISGLRLISNTPDKLVNKVAILGGDGGKFFNIAKNKGADVYVTGDVYYHVGHDMLASDFSVVDPGHHIESICKPYLAAMFRKWANQLNWNVEVIESDINTDPFTFI</sequence>
<feature type="binding site" evidence="5">
    <location>
        <position position="103"/>
    </location>
    <ligand>
        <name>a divalent metal cation</name>
        <dbReference type="ChEBI" id="CHEBI:60240"/>
        <label>1</label>
    </ligand>
</feature>
<feature type="binding site" evidence="5">
    <location>
        <position position="64"/>
    </location>
    <ligand>
        <name>a divalent metal cation</name>
        <dbReference type="ChEBI" id="CHEBI:60240"/>
        <label>2</label>
    </ligand>
</feature>
<protein>
    <recommendedName>
        <fullName evidence="3">GTP cyclohydrolase 1 type 2 homolog</fullName>
    </recommendedName>
</protein>
<evidence type="ECO:0000256" key="4">
    <source>
        <dbReference type="ARBA" id="ARBA00022723"/>
    </source>
</evidence>
<evidence type="ECO:0000256" key="1">
    <source>
        <dbReference type="ARBA" id="ARBA00006964"/>
    </source>
</evidence>
<dbReference type="GeneID" id="58108083"/>
<feature type="binding site" evidence="5">
    <location>
        <position position="227"/>
    </location>
    <ligand>
        <name>a divalent metal cation</name>
        <dbReference type="ChEBI" id="CHEBI:60240"/>
        <label>1</label>
    </ligand>
</feature>
<dbReference type="NCBIfam" id="TIGR00486">
    <property type="entry name" value="YbgI_SA1388"/>
    <property type="match status" value="1"/>
</dbReference>
<dbReference type="GO" id="GO:0005737">
    <property type="term" value="C:cytoplasm"/>
    <property type="evidence" value="ECO:0007669"/>
    <property type="project" value="TreeGrafter"/>
</dbReference>
<evidence type="ECO:0000256" key="2">
    <source>
        <dbReference type="ARBA" id="ARBA00011643"/>
    </source>
</evidence>
<dbReference type="AlphaFoldDB" id="A0A9Q8IPI8"/>
<feature type="binding site" evidence="5">
    <location>
        <position position="65"/>
    </location>
    <ligand>
        <name>a divalent metal cation</name>
        <dbReference type="ChEBI" id="CHEBI:60240"/>
        <label>1</label>
    </ligand>
</feature>
<gene>
    <name evidence="6" type="ORF">DY130_02675</name>
</gene>